<feature type="domain" description="Heterokaryon incompatibility" evidence="1">
    <location>
        <begin position="62"/>
        <end position="213"/>
    </location>
</feature>
<dbReference type="GeneID" id="34554865"/>
<accession>A0A1G4BNR1</accession>
<evidence type="ECO:0000259" key="1">
    <source>
        <dbReference type="Pfam" id="PF06985"/>
    </source>
</evidence>
<dbReference type="STRING" id="1209926.A0A1G4BNR1"/>
<dbReference type="RefSeq" id="XP_022480081.1">
    <property type="nucleotide sequence ID" value="XM_022613355.1"/>
</dbReference>
<dbReference type="PANTHER" id="PTHR24148">
    <property type="entry name" value="ANKYRIN REPEAT DOMAIN-CONTAINING PROTEIN 39 HOMOLOG-RELATED"/>
    <property type="match status" value="1"/>
</dbReference>
<dbReference type="Proteomes" id="UP000176998">
    <property type="component" value="Unassembled WGS sequence"/>
</dbReference>
<dbReference type="EMBL" id="MJBS01000009">
    <property type="protein sequence ID" value="OHF02943.1"/>
    <property type="molecule type" value="Genomic_DNA"/>
</dbReference>
<dbReference type="AlphaFoldDB" id="A0A1G4BNR1"/>
<evidence type="ECO:0000313" key="2">
    <source>
        <dbReference type="EMBL" id="OHF02943.1"/>
    </source>
</evidence>
<comment type="caution">
    <text evidence="2">The sequence shown here is derived from an EMBL/GenBank/DDBJ whole genome shotgun (WGS) entry which is preliminary data.</text>
</comment>
<keyword evidence="3" id="KW-1185">Reference proteome</keyword>
<gene>
    <name evidence="2" type="ORF">CORC01_01701</name>
</gene>
<organism evidence="2 3">
    <name type="scientific">Colletotrichum orchidophilum</name>
    <dbReference type="NCBI Taxonomy" id="1209926"/>
    <lineage>
        <taxon>Eukaryota</taxon>
        <taxon>Fungi</taxon>
        <taxon>Dikarya</taxon>
        <taxon>Ascomycota</taxon>
        <taxon>Pezizomycotina</taxon>
        <taxon>Sordariomycetes</taxon>
        <taxon>Hypocreomycetidae</taxon>
        <taxon>Glomerellales</taxon>
        <taxon>Glomerellaceae</taxon>
        <taxon>Colletotrichum</taxon>
    </lineage>
</organism>
<reference evidence="2 3" key="1">
    <citation type="submission" date="2016-09" db="EMBL/GenBank/DDBJ databases">
        <authorList>
            <person name="Capua I."/>
            <person name="De Benedictis P."/>
            <person name="Joannis T."/>
            <person name="Lombin L.H."/>
            <person name="Cattoli G."/>
        </authorList>
    </citation>
    <scope>NUCLEOTIDE SEQUENCE [LARGE SCALE GENOMIC DNA]</scope>
    <source>
        <strain evidence="2 3">IMI 309357</strain>
    </source>
</reference>
<proteinExistence type="predicted"/>
<dbReference type="Pfam" id="PF06985">
    <property type="entry name" value="HET"/>
    <property type="match status" value="1"/>
</dbReference>
<dbReference type="PANTHER" id="PTHR24148:SF73">
    <property type="entry name" value="HET DOMAIN PROTEIN (AFU_ORTHOLOGUE AFUA_8G01020)"/>
    <property type="match status" value="1"/>
</dbReference>
<dbReference type="InterPro" id="IPR052895">
    <property type="entry name" value="HetReg/Transcr_Mod"/>
</dbReference>
<dbReference type="InterPro" id="IPR010730">
    <property type="entry name" value="HET"/>
</dbReference>
<name>A0A1G4BNR1_9PEZI</name>
<dbReference type="OrthoDB" id="4850135at2759"/>
<sequence>MSANESKRRTEHRSLDIRPFQYEPLDEGIDCTRFLKIHPARNDNGPISCDLVQIAFGARPSYEALSYRWGDETYTNSILLNGSHFLVGRNLYDALQYLRNQGGFGLLWVDAICIDQKRVQERNKQVAIMRHIYFRAQTVVIWLGKLYSEYQQGIDALELRHAPGDVSVNEALGCSTDSNQPDDAHTAGLKVESKMVLRLAKDEYWKRLWIVQEIGLARHRRVCFGNMAMNWNSFIKMMTLHSTDGEGPLLLNQQIESKYEGAHTMRSLLYEHRFSQCKDPKDKIFGLIGLAVDGHGFPKPDYDKSPVQIWTDTMEFMNEHDLFDQDKEVDIIFYGTLVKFLLMGTRSTLGQQVLGPCVVEAETQLIHASGPFAETKDSRVFTLTGYVVGCIQSIGPSTKDIADNLGKVDEWSFKVQVNYRNDLGAAYEQSNNLLRALLTKEDAEVSRLCFNQTSLVEWTALANSGTPLGEYSAWFANHKHELKPPENPSLSDSSSTTKATADTNQLLYQLYTGYCKKARTKWKMGVASGQAELGDLAGGGKNDQVGTSAMPWRFRASNNQAQLSVEYKSESIIAKN</sequence>
<evidence type="ECO:0000313" key="3">
    <source>
        <dbReference type="Proteomes" id="UP000176998"/>
    </source>
</evidence>
<protein>
    <submittedName>
        <fullName evidence="2">HET domain-containing protein</fullName>
    </submittedName>
</protein>